<dbReference type="AlphaFoldDB" id="A0AAN9V2S2"/>
<evidence type="ECO:0000313" key="4">
    <source>
        <dbReference type="EMBL" id="KAK7789375.1"/>
    </source>
</evidence>
<dbReference type="InterPro" id="IPR011051">
    <property type="entry name" value="RmlC_Cupin_sf"/>
</dbReference>
<organism evidence="4 5">
    <name type="scientific">Gryllus longicercus</name>
    <dbReference type="NCBI Taxonomy" id="2509291"/>
    <lineage>
        <taxon>Eukaryota</taxon>
        <taxon>Metazoa</taxon>
        <taxon>Ecdysozoa</taxon>
        <taxon>Arthropoda</taxon>
        <taxon>Hexapoda</taxon>
        <taxon>Insecta</taxon>
        <taxon>Pterygota</taxon>
        <taxon>Neoptera</taxon>
        <taxon>Polyneoptera</taxon>
        <taxon>Orthoptera</taxon>
        <taxon>Ensifera</taxon>
        <taxon>Gryllidea</taxon>
        <taxon>Grylloidea</taxon>
        <taxon>Gryllidae</taxon>
        <taxon>Gryllinae</taxon>
        <taxon>Gryllus</taxon>
    </lineage>
</organism>
<dbReference type="InterPro" id="IPR012864">
    <property type="entry name" value="PCO/ADO"/>
</dbReference>
<keyword evidence="5" id="KW-1185">Reference proteome</keyword>
<dbReference type="GO" id="GO:0016702">
    <property type="term" value="F:oxidoreductase activity, acting on single donors with incorporation of molecular oxygen, incorporation of two atoms of oxygen"/>
    <property type="evidence" value="ECO:0007669"/>
    <property type="project" value="InterPro"/>
</dbReference>
<dbReference type="GO" id="GO:0005739">
    <property type="term" value="C:mitochondrion"/>
    <property type="evidence" value="ECO:0007669"/>
    <property type="project" value="TreeGrafter"/>
</dbReference>
<dbReference type="InterPro" id="IPR014710">
    <property type="entry name" value="RmlC-like_jellyroll"/>
</dbReference>
<name>A0AAN9V2S2_9ORTH</name>
<keyword evidence="1" id="KW-0479">Metal-binding</keyword>
<dbReference type="Gene3D" id="2.60.120.10">
    <property type="entry name" value="Jelly Rolls"/>
    <property type="match status" value="1"/>
</dbReference>
<protein>
    <recommendedName>
        <fullName evidence="6">2-aminoethanethiol dioxygenase</fullName>
    </recommendedName>
</protein>
<evidence type="ECO:0000313" key="5">
    <source>
        <dbReference type="Proteomes" id="UP001378592"/>
    </source>
</evidence>
<sequence length="238" mass="26028">MPAIQSVSKQALKTFGANTFNASFEDNFAKLKSLVDSISAVDVNLDCRLLEGPISCPSSRHMKKPPISYIKVFENDILSIGIFVLRPGAKIPLHDHPRMHGVLKVLKGTLKLQSYNLLPAEGGASKETRGARKRAVLAEKLPAVLVNERDASCVLTPDQGNLHEIIPVNGPAAFIDLLAPPYETTVPNSGERSCHYFKETKLHDSRRQSTPNMVALVSIPCPREFGSEYAPYTGPVLE</sequence>
<evidence type="ECO:0008006" key="6">
    <source>
        <dbReference type="Google" id="ProtNLM"/>
    </source>
</evidence>
<dbReference type="Pfam" id="PF07847">
    <property type="entry name" value="PCO_ADO"/>
    <property type="match status" value="1"/>
</dbReference>
<dbReference type="PANTHER" id="PTHR22966:SF61">
    <property type="entry name" value="2-AMINOETHANETHIOL DIOXYGENASE"/>
    <property type="match status" value="1"/>
</dbReference>
<dbReference type="EMBL" id="JAZDUA010000771">
    <property type="protein sequence ID" value="KAK7789375.1"/>
    <property type="molecule type" value="Genomic_DNA"/>
</dbReference>
<keyword evidence="2" id="KW-0560">Oxidoreductase</keyword>
<dbReference type="Proteomes" id="UP001378592">
    <property type="component" value="Unassembled WGS sequence"/>
</dbReference>
<dbReference type="CDD" id="cd20289">
    <property type="entry name" value="cupin_ADO"/>
    <property type="match status" value="1"/>
</dbReference>
<dbReference type="PANTHER" id="PTHR22966">
    <property type="entry name" value="2-AMINOETHANETHIOL DIOXYGENASE"/>
    <property type="match status" value="1"/>
</dbReference>
<accession>A0AAN9V2S2</accession>
<dbReference type="GO" id="GO:0046872">
    <property type="term" value="F:metal ion binding"/>
    <property type="evidence" value="ECO:0007669"/>
    <property type="project" value="UniProtKB-KW"/>
</dbReference>
<proteinExistence type="predicted"/>
<evidence type="ECO:0000256" key="1">
    <source>
        <dbReference type="ARBA" id="ARBA00022723"/>
    </source>
</evidence>
<dbReference type="SUPFAM" id="SSF51182">
    <property type="entry name" value="RmlC-like cupins"/>
    <property type="match status" value="1"/>
</dbReference>
<evidence type="ECO:0000256" key="3">
    <source>
        <dbReference type="ARBA" id="ARBA00023004"/>
    </source>
</evidence>
<reference evidence="4 5" key="1">
    <citation type="submission" date="2024-03" db="EMBL/GenBank/DDBJ databases">
        <title>The genome assembly and annotation of the cricket Gryllus longicercus Weissman &amp; Gray.</title>
        <authorList>
            <person name="Szrajer S."/>
            <person name="Gray D."/>
            <person name="Ylla G."/>
        </authorList>
    </citation>
    <scope>NUCLEOTIDE SEQUENCE [LARGE SCALE GENOMIC DNA]</scope>
    <source>
        <strain evidence="4">DAG 2021-001</strain>
        <tissue evidence="4">Whole body minus gut</tissue>
    </source>
</reference>
<keyword evidence="3" id="KW-0408">Iron</keyword>
<evidence type="ECO:0000256" key="2">
    <source>
        <dbReference type="ARBA" id="ARBA00023002"/>
    </source>
</evidence>
<comment type="caution">
    <text evidence="4">The sequence shown here is derived from an EMBL/GenBank/DDBJ whole genome shotgun (WGS) entry which is preliminary data.</text>
</comment>
<gene>
    <name evidence="4" type="ORF">R5R35_007849</name>
</gene>